<gene>
    <name evidence="2" type="ORF">BKA19_0516</name>
</gene>
<feature type="compositionally biased region" description="Polar residues" evidence="1">
    <location>
        <begin position="71"/>
        <end position="81"/>
    </location>
</feature>
<evidence type="ECO:0000256" key="1">
    <source>
        <dbReference type="SAM" id="MobiDB-lite"/>
    </source>
</evidence>
<comment type="caution">
    <text evidence="2">The sequence shown here is derived from an EMBL/GenBank/DDBJ whole genome shotgun (WGS) entry which is preliminary data.</text>
</comment>
<keyword evidence="3" id="KW-1185">Reference proteome</keyword>
<reference evidence="2 3" key="1">
    <citation type="submission" date="2019-02" db="EMBL/GenBank/DDBJ databases">
        <title>Sequencing the genomes of 1000 actinobacteria strains.</title>
        <authorList>
            <person name="Klenk H.-P."/>
        </authorList>
    </citation>
    <scope>NUCLEOTIDE SEQUENCE [LARGE SCALE GENOMIC DNA]</scope>
    <source>
        <strain evidence="2 3">DSM 44509</strain>
    </source>
</reference>
<feature type="region of interest" description="Disordered" evidence="1">
    <location>
        <begin position="59"/>
        <end position="81"/>
    </location>
</feature>
<sequence>MTNYDDGLSEETKAVYRAARQALASGASCSDEEIAEATGYDIGLVRDRLMFLASDYLDTKPRDDGSIDVLSLSTDPPQDIA</sequence>
<proteinExistence type="predicted"/>
<name>A0A4Q7Y3C4_9ACTN</name>
<accession>A0A4Q7Y3C4</accession>
<evidence type="ECO:0000313" key="2">
    <source>
        <dbReference type="EMBL" id="RZU30884.1"/>
    </source>
</evidence>
<dbReference type="RefSeq" id="WP_104527249.1">
    <property type="nucleotide sequence ID" value="NZ_POQT01000004.1"/>
</dbReference>
<evidence type="ECO:0000313" key="3">
    <source>
        <dbReference type="Proteomes" id="UP000292507"/>
    </source>
</evidence>
<dbReference type="OrthoDB" id="9896452at2"/>
<protein>
    <submittedName>
        <fullName evidence="2">Uncharacterized protein</fullName>
    </submittedName>
</protein>
<dbReference type="AlphaFoldDB" id="A0A4Q7Y3C4"/>
<organism evidence="2 3">
    <name type="scientific">Blastococcus saxobsidens</name>
    <dbReference type="NCBI Taxonomy" id="138336"/>
    <lineage>
        <taxon>Bacteria</taxon>
        <taxon>Bacillati</taxon>
        <taxon>Actinomycetota</taxon>
        <taxon>Actinomycetes</taxon>
        <taxon>Geodermatophilales</taxon>
        <taxon>Geodermatophilaceae</taxon>
        <taxon>Blastococcus</taxon>
    </lineage>
</organism>
<dbReference type="EMBL" id="SHKV01000001">
    <property type="protein sequence ID" value="RZU30884.1"/>
    <property type="molecule type" value="Genomic_DNA"/>
</dbReference>
<dbReference type="Proteomes" id="UP000292507">
    <property type="component" value="Unassembled WGS sequence"/>
</dbReference>